<dbReference type="SMART" id="SM00906">
    <property type="entry name" value="Fungal_trans"/>
    <property type="match status" value="1"/>
</dbReference>
<keyword evidence="3" id="KW-0539">Nucleus</keyword>
<reference evidence="6" key="1">
    <citation type="journal article" date="2021" name="Nat. Commun.">
        <title>Genetic determinants of endophytism in the Arabidopsis root mycobiome.</title>
        <authorList>
            <person name="Mesny F."/>
            <person name="Miyauchi S."/>
            <person name="Thiergart T."/>
            <person name="Pickel B."/>
            <person name="Atanasova L."/>
            <person name="Karlsson M."/>
            <person name="Huettel B."/>
            <person name="Barry K.W."/>
            <person name="Haridas S."/>
            <person name="Chen C."/>
            <person name="Bauer D."/>
            <person name="Andreopoulos W."/>
            <person name="Pangilinan J."/>
            <person name="LaButti K."/>
            <person name="Riley R."/>
            <person name="Lipzen A."/>
            <person name="Clum A."/>
            <person name="Drula E."/>
            <person name="Henrissat B."/>
            <person name="Kohler A."/>
            <person name="Grigoriev I.V."/>
            <person name="Martin F.M."/>
            <person name="Hacquard S."/>
        </authorList>
    </citation>
    <scope>NUCLEOTIDE SEQUENCE</scope>
    <source>
        <strain evidence="6">MPI-SDFR-AT-0120</strain>
    </source>
</reference>
<organism evidence="6 7">
    <name type="scientific">Paraphoma chrysanthemicola</name>
    <dbReference type="NCBI Taxonomy" id="798071"/>
    <lineage>
        <taxon>Eukaryota</taxon>
        <taxon>Fungi</taxon>
        <taxon>Dikarya</taxon>
        <taxon>Ascomycota</taxon>
        <taxon>Pezizomycotina</taxon>
        <taxon>Dothideomycetes</taxon>
        <taxon>Pleosporomycetidae</taxon>
        <taxon>Pleosporales</taxon>
        <taxon>Pleosporineae</taxon>
        <taxon>Phaeosphaeriaceae</taxon>
        <taxon>Paraphoma</taxon>
    </lineage>
</organism>
<dbReference type="PANTHER" id="PTHR31001:SF82">
    <property type="entry name" value="ZN(II)2CYS6 TRANSCRIPTION FACTOR (EUROFUNG)"/>
    <property type="match status" value="1"/>
</dbReference>
<dbReference type="GO" id="GO:0005634">
    <property type="term" value="C:nucleus"/>
    <property type="evidence" value="ECO:0007669"/>
    <property type="project" value="UniProtKB-SubCell"/>
</dbReference>
<dbReference type="Pfam" id="PF00172">
    <property type="entry name" value="Zn_clus"/>
    <property type="match status" value="1"/>
</dbReference>
<dbReference type="OrthoDB" id="4898680at2759"/>
<dbReference type="PROSITE" id="PS00463">
    <property type="entry name" value="ZN2_CY6_FUNGAL_1"/>
    <property type="match status" value="1"/>
</dbReference>
<dbReference type="InterPro" id="IPR036864">
    <property type="entry name" value="Zn2-C6_fun-type_DNA-bd_sf"/>
</dbReference>
<dbReference type="Proteomes" id="UP000813461">
    <property type="component" value="Unassembled WGS sequence"/>
</dbReference>
<proteinExistence type="predicted"/>
<dbReference type="CDD" id="cd00067">
    <property type="entry name" value="GAL4"/>
    <property type="match status" value="1"/>
</dbReference>
<evidence type="ECO:0000256" key="1">
    <source>
        <dbReference type="ARBA" id="ARBA00004123"/>
    </source>
</evidence>
<dbReference type="GO" id="GO:0006351">
    <property type="term" value="P:DNA-templated transcription"/>
    <property type="evidence" value="ECO:0007669"/>
    <property type="project" value="InterPro"/>
</dbReference>
<evidence type="ECO:0000256" key="4">
    <source>
        <dbReference type="SAM" id="MobiDB-lite"/>
    </source>
</evidence>
<dbReference type="GO" id="GO:0003677">
    <property type="term" value="F:DNA binding"/>
    <property type="evidence" value="ECO:0007669"/>
    <property type="project" value="InterPro"/>
</dbReference>
<feature type="compositionally biased region" description="Basic and acidic residues" evidence="4">
    <location>
        <begin position="21"/>
        <end position="30"/>
    </location>
</feature>
<feature type="region of interest" description="Disordered" evidence="4">
    <location>
        <begin position="44"/>
        <end position="90"/>
    </location>
</feature>
<comment type="caution">
    <text evidence="6">The sequence shown here is derived from an EMBL/GenBank/DDBJ whole genome shotgun (WGS) entry which is preliminary data.</text>
</comment>
<evidence type="ECO:0000313" key="7">
    <source>
        <dbReference type="Proteomes" id="UP000813461"/>
    </source>
</evidence>
<dbReference type="PROSITE" id="PS50048">
    <property type="entry name" value="ZN2_CY6_FUNGAL_2"/>
    <property type="match status" value="1"/>
</dbReference>
<keyword evidence="7" id="KW-1185">Reference proteome</keyword>
<name>A0A8K0R232_9PLEO</name>
<dbReference type="CDD" id="cd12148">
    <property type="entry name" value="fungal_TF_MHR"/>
    <property type="match status" value="1"/>
</dbReference>
<feature type="domain" description="Zn(2)-C6 fungal-type" evidence="5">
    <location>
        <begin position="12"/>
        <end position="44"/>
    </location>
</feature>
<dbReference type="Gene3D" id="4.10.240.10">
    <property type="entry name" value="Zn(2)-C6 fungal-type DNA-binding domain"/>
    <property type="match status" value="1"/>
</dbReference>
<dbReference type="EMBL" id="JAGMVJ010000013">
    <property type="protein sequence ID" value="KAH7083701.1"/>
    <property type="molecule type" value="Genomic_DNA"/>
</dbReference>
<dbReference type="SMART" id="SM00066">
    <property type="entry name" value="GAL4"/>
    <property type="match status" value="1"/>
</dbReference>
<dbReference type="InterPro" id="IPR001138">
    <property type="entry name" value="Zn2Cys6_DnaBD"/>
</dbReference>
<feature type="region of interest" description="Disordered" evidence="4">
    <location>
        <begin position="1"/>
        <end position="30"/>
    </location>
</feature>
<comment type="subcellular location">
    <subcellularLocation>
        <location evidence="1">Nucleus</location>
    </subcellularLocation>
</comment>
<sequence>MNASRRNGKPASCEPCRINKTRCDHGRPKCDRCKQRGIEERCFYHPAPLTKPRSTKDEAGTGESRPLKRKRPSKANPSDPPAFSATATSPNDKLADAVAADVYHPGFLGPGSYAVLLPQDEESSVPREREVSVASERSDWELTHQHPLTKSMRYQMASDVLKVFRHYNALRELILWYNASNEAGVVPAQLQVDAINAIEAVVDKHNLRKAAPSPQLISQVLECTSRPFVIAQTLEARDFHILCSGENLRFEIIGNLLATAGRSLTFGFAPDLFSDPVNRGLKSQFVDEVLRASTTCLFLCTMLATVNDITIWMYYENYLFTTMMCGYAGPPSWRRLGELSTQIYALGIHKESTSANVPTWLKETRKRIFCSSYNQDKSISTFLGRPIRISKRHTDVSLPFDITDEVTVGDQLALNQAIKDLDKDGWNTKGRWLRASWIRLRYTSLQFREEVLDFSLNKLDDRARLALLDISARIRSSWDSLPQHLRYWKTCWDEGIPSTVCLMLVIIHLTHWYSEFMIQKLLSPAPLTSHAALLRVSTDLLSNVLTLGTIRDRSYDVHRDLLHCILLFGVPAASVLATALREQHATSAPFPPDISRSEIVRMLSVLISHLDAAAHVENSGARQGEANYNLCRKASRIFTKVIDAVLDNKAVGITPNSADDNMFGADVNEEWDFRGFEGPGLDGFEGTMMEFSGLGPLGLSGGNGVGMGMGGMGGVGMSGAGDGGSGMDWGAIGQWSL</sequence>
<dbReference type="AlphaFoldDB" id="A0A8K0R232"/>
<dbReference type="PANTHER" id="PTHR31001">
    <property type="entry name" value="UNCHARACTERIZED TRANSCRIPTIONAL REGULATORY PROTEIN"/>
    <property type="match status" value="1"/>
</dbReference>
<gene>
    <name evidence="6" type="ORF">FB567DRAFT_90404</name>
</gene>
<evidence type="ECO:0000259" key="5">
    <source>
        <dbReference type="PROSITE" id="PS50048"/>
    </source>
</evidence>
<protein>
    <recommendedName>
        <fullName evidence="5">Zn(2)-C6 fungal-type domain-containing protein</fullName>
    </recommendedName>
</protein>
<accession>A0A8K0R232</accession>
<dbReference type="InterPro" id="IPR007219">
    <property type="entry name" value="XnlR_reg_dom"/>
</dbReference>
<evidence type="ECO:0000256" key="2">
    <source>
        <dbReference type="ARBA" id="ARBA00022723"/>
    </source>
</evidence>
<dbReference type="SUPFAM" id="SSF57701">
    <property type="entry name" value="Zn2/Cys6 DNA-binding domain"/>
    <property type="match status" value="1"/>
</dbReference>
<dbReference type="GO" id="GO:0008270">
    <property type="term" value="F:zinc ion binding"/>
    <property type="evidence" value="ECO:0007669"/>
    <property type="project" value="InterPro"/>
</dbReference>
<evidence type="ECO:0000313" key="6">
    <source>
        <dbReference type="EMBL" id="KAH7083701.1"/>
    </source>
</evidence>
<dbReference type="InterPro" id="IPR050613">
    <property type="entry name" value="Sec_Metabolite_Reg"/>
</dbReference>
<dbReference type="GO" id="GO:0000981">
    <property type="term" value="F:DNA-binding transcription factor activity, RNA polymerase II-specific"/>
    <property type="evidence" value="ECO:0007669"/>
    <property type="project" value="InterPro"/>
</dbReference>
<evidence type="ECO:0000256" key="3">
    <source>
        <dbReference type="ARBA" id="ARBA00023242"/>
    </source>
</evidence>
<dbReference type="Pfam" id="PF04082">
    <property type="entry name" value="Fungal_trans"/>
    <property type="match status" value="1"/>
</dbReference>
<keyword evidence="2" id="KW-0479">Metal-binding</keyword>